<name>A0A2P2JW73_RHIMU</name>
<feature type="compositionally biased region" description="Polar residues" evidence="1">
    <location>
        <begin position="26"/>
        <end position="35"/>
    </location>
</feature>
<evidence type="ECO:0000313" key="2">
    <source>
        <dbReference type="EMBL" id="MBW97703.1"/>
    </source>
</evidence>
<evidence type="ECO:0000256" key="1">
    <source>
        <dbReference type="SAM" id="MobiDB-lite"/>
    </source>
</evidence>
<dbReference type="EMBL" id="GGEC01017220">
    <property type="protein sequence ID" value="MBW97703.1"/>
    <property type="molecule type" value="Transcribed_RNA"/>
</dbReference>
<reference evidence="2" key="1">
    <citation type="submission" date="2018-02" db="EMBL/GenBank/DDBJ databases">
        <title>Rhizophora mucronata_Transcriptome.</title>
        <authorList>
            <person name="Meera S.P."/>
            <person name="Sreeshan A."/>
            <person name="Augustine A."/>
        </authorList>
    </citation>
    <scope>NUCLEOTIDE SEQUENCE</scope>
    <source>
        <tissue evidence="2">Leaf</tissue>
    </source>
</reference>
<protein>
    <submittedName>
        <fullName evidence="2">Uncharacterized protein</fullName>
    </submittedName>
</protein>
<feature type="region of interest" description="Disordered" evidence="1">
    <location>
        <begin position="1"/>
        <end position="35"/>
    </location>
</feature>
<organism evidence="2">
    <name type="scientific">Rhizophora mucronata</name>
    <name type="common">Asiatic mangrove</name>
    <dbReference type="NCBI Taxonomy" id="61149"/>
    <lineage>
        <taxon>Eukaryota</taxon>
        <taxon>Viridiplantae</taxon>
        <taxon>Streptophyta</taxon>
        <taxon>Embryophyta</taxon>
        <taxon>Tracheophyta</taxon>
        <taxon>Spermatophyta</taxon>
        <taxon>Magnoliopsida</taxon>
        <taxon>eudicotyledons</taxon>
        <taxon>Gunneridae</taxon>
        <taxon>Pentapetalae</taxon>
        <taxon>rosids</taxon>
        <taxon>fabids</taxon>
        <taxon>Malpighiales</taxon>
        <taxon>Rhizophoraceae</taxon>
        <taxon>Rhizophora</taxon>
    </lineage>
</organism>
<sequence length="35" mass="3936">MEVVELIPPYQSNQSQPEPDPALSYNPRTMMTKGS</sequence>
<accession>A0A2P2JW73</accession>
<proteinExistence type="predicted"/>
<dbReference type="AlphaFoldDB" id="A0A2P2JW73"/>